<dbReference type="SUPFAM" id="SSF103473">
    <property type="entry name" value="MFS general substrate transporter"/>
    <property type="match status" value="1"/>
</dbReference>
<feature type="transmembrane region" description="Helical" evidence="11">
    <location>
        <begin position="93"/>
        <end position="111"/>
    </location>
</feature>
<dbReference type="Proteomes" id="UP000245946">
    <property type="component" value="Unassembled WGS sequence"/>
</dbReference>
<name>A0A316Z845_9BASI</name>
<dbReference type="AlphaFoldDB" id="A0A316Z845"/>
<sequence length="555" mass="58108">MAYPPRPAGRSATSTMPAALPDEPSAAPAFAAEAAAEAAPLSALGPPSSAYLSRIVLVSTLGGLLFGLDTGIASGMLVSLRSDLGHVLSAREQGVFVCATTVGAIAGALGAGKLADWRGRRSAMIVSSVFFALGSIEQAASQVLRELVLGRALVGVGVGMSSMVVPTFLAECAPADVRGRMVGANSLLVTGGQVLAYAVAALFYTLPHSWRWMVLLGAVPALAQLAGLWTLDESPRWLSAHGRHVQARAGVVKLYPTASSEAVDAYLRGFERGHEERVDKRGALKELFQSSNGRRALALACGLQAAQQLCGANSILYFSSRLLLMAGFSANPNVPALGVAVGNFLGTCLALRLVDRLGRRRLLLGATAAASVALSMLAVSLGQIRMKDVVDGQGDGPAGEQAGAWAYVSLVMMIAFIFSYALGLGIIPWLVQSEIFPGRLRGVGGGLATATNWTCNLLVAATYLDLVRLITPQGTFWGYAGIAALSWGFTYVYLPEMAGVELSDATRLFDAEQAHHRGAAQGEYEPLRPDGEEWDAEDDEPSIRPVARPVDGADS</sequence>
<feature type="transmembrane region" description="Helical" evidence="11">
    <location>
        <begin position="404"/>
        <end position="431"/>
    </location>
</feature>
<dbReference type="InterPro" id="IPR036259">
    <property type="entry name" value="MFS_trans_sf"/>
</dbReference>
<dbReference type="PANTHER" id="PTHR48020:SF12">
    <property type="entry name" value="PROTON MYO-INOSITOL COTRANSPORTER"/>
    <property type="match status" value="1"/>
</dbReference>
<dbReference type="GO" id="GO:1904679">
    <property type="term" value="P:myo-inositol import across plasma membrane"/>
    <property type="evidence" value="ECO:0007669"/>
    <property type="project" value="UniProtKB-ARBA"/>
</dbReference>
<dbReference type="GeneID" id="37272169"/>
<organism evidence="13 14">
    <name type="scientific">Tilletiopsis washingtonensis</name>
    <dbReference type="NCBI Taxonomy" id="58919"/>
    <lineage>
        <taxon>Eukaryota</taxon>
        <taxon>Fungi</taxon>
        <taxon>Dikarya</taxon>
        <taxon>Basidiomycota</taxon>
        <taxon>Ustilaginomycotina</taxon>
        <taxon>Exobasidiomycetes</taxon>
        <taxon>Entylomatales</taxon>
        <taxon>Entylomatales incertae sedis</taxon>
        <taxon>Tilletiopsis</taxon>
    </lineage>
</organism>
<evidence type="ECO:0000256" key="1">
    <source>
        <dbReference type="ARBA" id="ARBA00004651"/>
    </source>
</evidence>
<evidence type="ECO:0000256" key="6">
    <source>
        <dbReference type="ARBA" id="ARBA00022989"/>
    </source>
</evidence>
<accession>A0A316Z845</accession>
<dbReference type="EMBL" id="KZ819299">
    <property type="protein sequence ID" value="PWN96343.1"/>
    <property type="molecule type" value="Genomic_DNA"/>
</dbReference>
<dbReference type="GO" id="GO:0005886">
    <property type="term" value="C:plasma membrane"/>
    <property type="evidence" value="ECO:0007669"/>
    <property type="project" value="UniProtKB-SubCell"/>
</dbReference>
<keyword evidence="4" id="KW-1003">Cell membrane</keyword>
<feature type="transmembrane region" description="Helical" evidence="11">
    <location>
        <begin position="362"/>
        <end position="384"/>
    </location>
</feature>
<gene>
    <name evidence="13" type="ORF">FA09DRAFT_343892</name>
</gene>
<dbReference type="PROSITE" id="PS00216">
    <property type="entry name" value="SUGAR_TRANSPORT_1"/>
    <property type="match status" value="1"/>
</dbReference>
<dbReference type="PRINTS" id="PR00171">
    <property type="entry name" value="SUGRTRNSPORT"/>
</dbReference>
<evidence type="ECO:0000256" key="8">
    <source>
        <dbReference type="ARBA" id="ARBA00049119"/>
    </source>
</evidence>
<feature type="domain" description="Major facilitator superfamily (MFS) profile" evidence="12">
    <location>
        <begin position="55"/>
        <end position="498"/>
    </location>
</feature>
<feature type="transmembrane region" description="Helical" evidence="11">
    <location>
        <begin position="443"/>
        <end position="464"/>
    </location>
</feature>
<dbReference type="PANTHER" id="PTHR48020">
    <property type="entry name" value="PROTON MYO-INOSITOL COTRANSPORTER"/>
    <property type="match status" value="1"/>
</dbReference>
<evidence type="ECO:0000259" key="12">
    <source>
        <dbReference type="PROSITE" id="PS50850"/>
    </source>
</evidence>
<keyword evidence="7 11" id="KW-0472">Membrane</keyword>
<dbReference type="InterPro" id="IPR020846">
    <property type="entry name" value="MFS_dom"/>
</dbReference>
<dbReference type="FunFam" id="1.20.1250.20:FF:000073">
    <property type="entry name" value="MFS myo-inositol transporter, putative"/>
    <property type="match status" value="1"/>
</dbReference>
<evidence type="ECO:0000256" key="7">
    <source>
        <dbReference type="ARBA" id="ARBA00023136"/>
    </source>
</evidence>
<dbReference type="RefSeq" id="XP_025596622.1">
    <property type="nucleotide sequence ID" value="XM_025744625.1"/>
</dbReference>
<comment type="similarity">
    <text evidence="2 9">Belongs to the major facilitator superfamily. Sugar transporter (TC 2.A.1.1) family.</text>
</comment>
<keyword evidence="6 11" id="KW-1133">Transmembrane helix</keyword>
<dbReference type="Gene3D" id="1.20.1250.20">
    <property type="entry name" value="MFS general substrate transporter like domains"/>
    <property type="match status" value="1"/>
</dbReference>
<feature type="transmembrane region" description="Helical" evidence="11">
    <location>
        <begin position="51"/>
        <end position="73"/>
    </location>
</feature>
<feature type="region of interest" description="Disordered" evidence="10">
    <location>
        <begin position="1"/>
        <end position="23"/>
    </location>
</feature>
<dbReference type="InterPro" id="IPR003663">
    <property type="entry name" value="Sugar/inositol_transpt"/>
</dbReference>
<feature type="transmembrane region" description="Helical" evidence="11">
    <location>
        <begin position="476"/>
        <end position="494"/>
    </location>
</feature>
<feature type="region of interest" description="Disordered" evidence="10">
    <location>
        <begin position="516"/>
        <end position="555"/>
    </location>
</feature>
<feature type="transmembrane region" description="Helical" evidence="11">
    <location>
        <begin position="182"/>
        <end position="204"/>
    </location>
</feature>
<dbReference type="NCBIfam" id="TIGR00879">
    <property type="entry name" value="SP"/>
    <property type="match status" value="1"/>
</dbReference>
<reference evidence="13 14" key="1">
    <citation type="journal article" date="2018" name="Mol. Biol. Evol.">
        <title>Broad Genomic Sampling Reveals a Smut Pathogenic Ancestry of the Fungal Clade Ustilaginomycotina.</title>
        <authorList>
            <person name="Kijpornyongpan T."/>
            <person name="Mondo S.J."/>
            <person name="Barry K."/>
            <person name="Sandor L."/>
            <person name="Lee J."/>
            <person name="Lipzen A."/>
            <person name="Pangilinan J."/>
            <person name="LaButti K."/>
            <person name="Hainaut M."/>
            <person name="Henrissat B."/>
            <person name="Grigoriev I.V."/>
            <person name="Spatafora J.W."/>
            <person name="Aime M.C."/>
        </authorList>
    </citation>
    <scope>NUCLEOTIDE SEQUENCE [LARGE SCALE GENOMIC DNA]</scope>
    <source>
        <strain evidence="13 14">MCA 4186</strain>
    </source>
</reference>
<comment type="catalytic activity">
    <reaction evidence="8">
        <text>myo-inositol(out) + H(+)(out) = myo-inositol(in) + H(+)(in)</text>
        <dbReference type="Rhea" id="RHEA:60364"/>
        <dbReference type="ChEBI" id="CHEBI:15378"/>
        <dbReference type="ChEBI" id="CHEBI:17268"/>
    </reaction>
</comment>
<evidence type="ECO:0000256" key="4">
    <source>
        <dbReference type="ARBA" id="ARBA00022475"/>
    </source>
</evidence>
<dbReference type="OrthoDB" id="6339427at2759"/>
<evidence type="ECO:0000256" key="9">
    <source>
        <dbReference type="RuleBase" id="RU003346"/>
    </source>
</evidence>
<evidence type="ECO:0000256" key="3">
    <source>
        <dbReference type="ARBA" id="ARBA00022448"/>
    </source>
</evidence>
<dbReference type="PROSITE" id="PS50850">
    <property type="entry name" value="MFS"/>
    <property type="match status" value="1"/>
</dbReference>
<comment type="subcellular location">
    <subcellularLocation>
        <location evidence="1">Cell membrane</location>
        <topology evidence="1">Multi-pass membrane protein</topology>
    </subcellularLocation>
</comment>
<keyword evidence="5 11" id="KW-0812">Transmembrane</keyword>
<dbReference type="InterPro" id="IPR005828">
    <property type="entry name" value="MFS_sugar_transport-like"/>
</dbReference>
<dbReference type="InterPro" id="IPR050814">
    <property type="entry name" value="Myo-inositol_Transporter"/>
</dbReference>
<evidence type="ECO:0000256" key="5">
    <source>
        <dbReference type="ARBA" id="ARBA00022692"/>
    </source>
</evidence>
<evidence type="ECO:0000256" key="11">
    <source>
        <dbReference type="SAM" id="Phobius"/>
    </source>
</evidence>
<dbReference type="InterPro" id="IPR005829">
    <property type="entry name" value="Sugar_transporter_CS"/>
</dbReference>
<proteinExistence type="inferred from homology"/>
<protein>
    <submittedName>
        <fullName evidence="13">General substrate transporter</fullName>
    </submittedName>
</protein>
<dbReference type="GO" id="GO:0005365">
    <property type="term" value="F:myo-inositol transmembrane transporter activity"/>
    <property type="evidence" value="ECO:0007669"/>
    <property type="project" value="UniProtKB-ARBA"/>
</dbReference>
<dbReference type="PROSITE" id="PS00217">
    <property type="entry name" value="SUGAR_TRANSPORT_2"/>
    <property type="match status" value="1"/>
</dbReference>
<keyword evidence="3 9" id="KW-0813">Transport</keyword>
<feature type="transmembrane region" description="Helical" evidence="11">
    <location>
        <begin position="152"/>
        <end position="170"/>
    </location>
</feature>
<feature type="transmembrane region" description="Helical" evidence="11">
    <location>
        <begin position="210"/>
        <end position="231"/>
    </location>
</feature>
<dbReference type="STRING" id="58919.A0A316Z845"/>
<feature type="transmembrane region" description="Helical" evidence="11">
    <location>
        <begin position="123"/>
        <end position="140"/>
    </location>
</feature>
<keyword evidence="14" id="KW-1185">Reference proteome</keyword>
<dbReference type="Pfam" id="PF00083">
    <property type="entry name" value="Sugar_tr"/>
    <property type="match status" value="1"/>
</dbReference>
<evidence type="ECO:0000256" key="10">
    <source>
        <dbReference type="SAM" id="MobiDB-lite"/>
    </source>
</evidence>
<evidence type="ECO:0000313" key="14">
    <source>
        <dbReference type="Proteomes" id="UP000245946"/>
    </source>
</evidence>
<evidence type="ECO:0000256" key="2">
    <source>
        <dbReference type="ARBA" id="ARBA00010992"/>
    </source>
</evidence>
<evidence type="ECO:0000313" key="13">
    <source>
        <dbReference type="EMBL" id="PWN96343.1"/>
    </source>
</evidence>